<feature type="domain" description="PatA-like N-terminal" evidence="1">
    <location>
        <begin position="6"/>
        <end position="134"/>
    </location>
</feature>
<dbReference type="PATRIC" id="fig|1603606.3.peg.3792"/>
<reference evidence="2 3" key="1">
    <citation type="submission" date="2015-07" db="EMBL/GenBank/DDBJ databases">
        <title>Isolation and Genomic Characterization of a Novel Halophilic Metal-Reducing Deltaproteobacterium from the Deep Subsurface.</title>
        <authorList>
            <person name="Badalamenti J.P."/>
            <person name="Summers Z.M."/>
            <person name="Gralnick J.A."/>
            <person name="Bond D.R."/>
        </authorList>
    </citation>
    <scope>NUCLEOTIDE SEQUENCE [LARGE SCALE GENOMIC DNA]</scope>
    <source>
        <strain evidence="2 3">WTL</strain>
    </source>
</reference>
<dbReference type="Pfam" id="PF14332">
    <property type="entry name" value="DUF4388"/>
    <property type="match status" value="1"/>
</dbReference>
<evidence type="ECO:0000259" key="1">
    <source>
        <dbReference type="Pfam" id="PF14332"/>
    </source>
</evidence>
<dbReference type="KEGG" id="des:DSOUD_3518"/>
<protein>
    <recommendedName>
        <fullName evidence="1">PatA-like N-terminal domain-containing protein</fullName>
    </recommendedName>
</protein>
<evidence type="ECO:0000313" key="2">
    <source>
        <dbReference type="EMBL" id="ALC18232.1"/>
    </source>
</evidence>
<dbReference type="InterPro" id="IPR025497">
    <property type="entry name" value="PatA-like_N"/>
</dbReference>
<dbReference type="Proteomes" id="UP000057158">
    <property type="component" value="Chromosome"/>
</dbReference>
<name>A0A0M4DLE9_9BACT</name>
<accession>A0A0M4DLE9</accession>
<sequence length="165" mass="18033">MKTIVGDLKTISLYNIVEAVEVQGKTGRLGVARAGIAKTFFFEEGAMVFVTSTRPGERLGEFLSAIGCLDLARMESLLAESRRRGERFTADLLTAKVFERKELESALCQLVVRALADALSWEEGSFELHPDLPPGILSGPVTIRVPHALGQAQRLRATASRHEVP</sequence>
<evidence type="ECO:0000313" key="3">
    <source>
        <dbReference type="Proteomes" id="UP000057158"/>
    </source>
</evidence>
<proteinExistence type="predicted"/>
<dbReference type="AlphaFoldDB" id="A0A0M4DLE9"/>
<dbReference type="STRING" id="1603606.DSOUD_3518"/>
<gene>
    <name evidence="2" type="ORF">DSOUD_3518</name>
</gene>
<organism evidence="2 3">
    <name type="scientific">Desulfuromonas soudanensis</name>
    <dbReference type="NCBI Taxonomy" id="1603606"/>
    <lineage>
        <taxon>Bacteria</taxon>
        <taxon>Pseudomonadati</taxon>
        <taxon>Thermodesulfobacteriota</taxon>
        <taxon>Desulfuromonadia</taxon>
        <taxon>Desulfuromonadales</taxon>
        <taxon>Desulfuromonadaceae</taxon>
        <taxon>Desulfuromonas</taxon>
    </lineage>
</organism>
<keyword evidence="3" id="KW-1185">Reference proteome</keyword>
<dbReference type="EMBL" id="CP010802">
    <property type="protein sequence ID" value="ALC18232.1"/>
    <property type="molecule type" value="Genomic_DNA"/>
</dbReference>
<dbReference type="OrthoDB" id="9803649at2"/>
<dbReference type="RefSeq" id="WP_053552164.1">
    <property type="nucleotide sequence ID" value="NZ_CP010802.1"/>
</dbReference>